<keyword evidence="2" id="KW-1185">Reference proteome</keyword>
<feature type="non-terminal residue" evidence="1">
    <location>
        <position position="52"/>
    </location>
</feature>
<name>A0ACA9QFP7_9GLOM</name>
<evidence type="ECO:0000313" key="2">
    <source>
        <dbReference type="Proteomes" id="UP000789702"/>
    </source>
</evidence>
<evidence type="ECO:0000313" key="1">
    <source>
        <dbReference type="EMBL" id="CAG8749479.1"/>
    </source>
</evidence>
<proteinExistence type="predicted"/>
<feature type="non-terminal residue" evidence="1">
    <location>
        <position position="1"/>
    </location>
</feature>
<accession>A0ACA9QFP7</accession>
<comment type="caution">
    <text evidence="1">The sequence shown here is derived from an EMBL/GenBank/DDBJ whole genome shotgun (WGS) entry which is preliminary data.</text>
</comment>
<dbReference type="EMBL" id="CAJVPU010045393">
    <property type="protein sequence ID" value="CAG8749479.1"/>
    <property type="molecule type" value="Genomic_DNA"/>
</dbReference>
<protein>
    <submittedName>
        <fullName evidence="1">5442_t:CDS:1</fullName>
    </submittedName>
</protein>
<dbReference type="Proteomes" id="UP000789702">
    <property type="component" value="Unassembled WGS sequence"/>
</dbReference>
<sequence>LAADKNLPNVQHKYALSLLTTDGKILPDLKEKFFKYLSKANDRNYIPSMYLL</sequence>
<organism evidence="1 2">
    <name type="scientific">Dentiscutata heterogama</name>
    <dbReference type="NCBI Taxonomy" id="1316150"/>
    <lineage>
        <taxon>Eukaryota</taxon>
        <taxon>Fungi</taxon>
        <taxon>Fungi incertae sedis</taxon>
        <taxon>Mucoromycota</taxon>
        <taxon>Glomeromycotina</taxon>
        <taxon>Glomeromycetes</taxon>
        <taxon>Diversisporales</taxon>
        <taxon>Gigasporaceae</taxon>
        <taxon>Dentiscutata</taxon>
    </lineage>
</organism>
<gene>
    <name evidence="1" type="ORF">DHETER_LOCUS14549</name>
</gene>
<reference evidence="1" key="1">
    <citation type="submission" date="2021-06" db="EMBL/GenBank/DDBJ databases">
        <authorList>
            <person name="Kallberg Y."/>
            <person name="Tangrot J."/>
            <person name="Rosling A."/>
        </authorList>
    </citation>
    <scope>NUCLEOTIDE SEQUENCE</scope>
    <source>
        <strain evidence="1">IL203A</strain>
    </source>
</reference>